<feature type="compositionally biased region" description="Low complexity" evidence="1">
    <location>
        <begin position="27"/>
        <end position="56"/>
    </location>
</feature>
<comment type="caution">
    <text evidence="2">The sequence shown here is derived from an EMBL/GenBank/DDBJ whole genome shotgun (WGS) entry which is preliminary data.</text>
</comment>
<reference evidence="2 3" key="1">
    <citation type="journal article" date="2023" name="IMA Fungus">
        <title>Comparative genomic study of the Penicillium genus elucidates a diverse pangenome and 15 lateral gene transfer events.</title>
        <authorList>
            <person name="Petersen C."/>
            <person name="Sorensen T."/>
            <person name="Nielsen M.R."/>
            <person name="Sondergaard T.E."/>
            <person name="Sorensen J.L."/>
            <person name="Fitzpatrick D.A."/>
            <person name="Frisvad J.C."/>
            <person name="Nielsen K.L."/>
        </authorList>
    </citation>
    <scope>NUCLEOTIDE SEQUENCE [LARGE SCALE GENOMIC DNA]</scope>
    <source>
        <strain evidence="2 3">IBT 35679</strain>
    </source>
</reference>
<sequence>MSERRPTNDLPGSQGVPARDERTPQASSAGTPSLSVPSSSGTSSSTSSGTSSASLAQEPHEITHYRSLVNRLLGFIATRDEEAVARIISTIRSGATHDQILDEIDQLSAGSDLANGNTNGARDGRS</sequence>
<feature type="region of interest" description="Disordered" evidence="1">
    <location>
        <begin position="1"/>
        <end position="60"/>
    </location>
</feature>
<protein>
    <submittedName>
        <fullName evidence="2">Uncharacterized protein</fullName>
    </submittedName>
</protein>
<evidence type="ECO:0000313" key="3">
    <source>
        <dbReference type="Proteomes" id="UP001220324"/>
    </source>
</evidence>
<evidence type="ECO:0000256" key="1">
    <source>
        <dbReference type="SAM" id="MobiDB-lite"/>
    </source>
</evidence>
<dbReference type="Proteomes" id="UP001220324">
    <property type="component" value="Unassembled WGS sequence"/>
</dbReference>
<keyword evidence="3" id="KW-1185">Reference proteome</keyword>
<gene>
    <name evidence="2" type="ORF">N7494_009794</name>
</gene>
<proteinExistence type="predicted"/>
<dbReference type="AlphaFoldDB" id="A0AAD6CRA6"/>
<organism evidence="2 3">
    <name type="scientific">Penicillium frequentans</name>
    <dbReference type="NCBI Taxonomy" id="3151616"/>
    <lineage>
        <taxon>Eukaryota</taxon>
        <taxon>Fungi</taxon>
        <taxon>Dikarya</taxon>
        <taxon>Ascomycota</taxon>
        <taxon>Pezizomycotina</taxon>
        <taxon>Eurotiomycetes</taxon>
        <taxon>Eurotiomycetidae</taxon>
        <taxon>Eurotiales</taxon>
        <taxon>Aspergillaceae</taxon>
        <taxon>Penicillium</taxon>
    </lineage>
</organism>
<evidence type="ECO:0000313" key="2">
    <source>
        <dbReference type="EMBL" id="KAJ5533242.1"/>
    </source>
</evidence>
<name>A0AAD6CRA6_9EURO</name>
<accession>A0AAD6CRA6</accession>
<dbReference type="EMBL" id="JAQIZZ010000007">
    <property type="protein sequence ID" value="KAJ5533242.1"/>
    <property type="molecule type" value="Genomic_DNA"/>
</dbReference>